<reference evidence="2" key="1">
    <citation type="journal article" date="2019" name="Int. J. Syst. Evol. Microbiol.">
        <title>The Global Catalogue of Microorganisms (GCM) 10K type strain sequencing project: providing services to taxonomists for standard genome sequencing and annotation.</title>
        <authorList>
            <consortium name="The Broad Institute Genomics Platform"/>
            <consortium name="The Broad Institute Genome Sequencing Center for Infectious Disease"/>
            <person name="Wu L."/>
            <person name="Ma J."/>
        </authorList>
    </citation>
    <scope>NUCLEOTIDE SEQUENCE [LARGE SCALE GENOMIC DNA]</scope>
    <source>
        <strain evidence="2">CGMCC 4.7426</strain>
    </source>
</reference>
<accession>A0ABV9DMB3</accession>
<evidence type="ECO:0000313" key="1">
    <source>
        <dbReference type="EMBL" id="MFC4559223.1"/>
    </source>
</evidence>
<gene>
    <name evidence="1" type="ORF">ACFO3D_13575</name>
</gene>
<proteinExistence type="predicted"/>
<dbReference type="RefSeq" id="WP_390296925.1">
    <property type="nucleotide sequence ID" value="NZ_JBHSFU010000007.1"/>
</dbReference>
<dbReference type="Proteomes" id="UP001595989">
    <property type="component" value="Unassembled WGS sequence"/>
</dbReference>
<comment type="caution">
    <text evidence="1">The sequence shown here is derived from an EMBL/GenBank/DDBJ whole genome shotgun (WGS) entry which is preliminary data.</text>
</comment>
<organism evidence="1 2">
    <name type="scientific">Virgibacillus kekensis</name>
    <dbReference type="NCBI Taxonomy" id="202261"/>
    <lineage>
        <taxon>Bacteria</taxon>
        <taxon>Bacillati</taxon>
        <taxon>Bacillota</taxon>
        <taxon>Bacilli</taxon>
        <taxon>Bacillales</taxon>
        <taxon>Bacillaceae</taxon>
        <taxon>Virgibacillus</taxon>
    </lineage>
</organism>
<name>A0ABV9DMB3_9BACI</name>
<evidence type="ECO:0000313" key="2">
    <source>
        <dbReference type="Proteomes" id="UP001595989"/>
    </source>
</evidence>
<protein>
    <submittedName>
        <fullName evidence="1">Uncharacterized protein</fullName>
    </submittedName>
</protein>
<dbReference type="EMBL" id="JBHSFU010000007">
    <property type="protein sequence ID" value="MFC4559223.1"/>
    <property type="molecule type" value="Genomic_DNA"/>
</dbReference>
<sequence>MLEGQPVDQEGPCRVDKYLVRLNKPQDEDTVHQWTWEISLTQNGAGSFIGYAKEIGDYSDEKIKPIGFFADSHTKALNEMVEKCREKMNI</sequence>
<keyword evidence="2" id="KW-1185">Reference proteome</keyword>